<evidence type="ECO:0000256" key="1">
    <source>
        <dbReference type="SAM" id="MobiDB-lite"/>
    </source>
</evidence>
<dbReference type="InParanoid" id="C4JS59"/>
<dbReference type="RefSeq" id="XP_002584609.1">
    <property type="nucleotide sequence ID" value="XM_002584563.1"/>
</dbReference>
<gene>
    <name evidence="2" type="ORF">UREG_05298</name>
</gene>
<dbReference type="AlphaFoldDB" id="C4JS59"/>
<protein>
    <submittedName>
        <fullName evidence="2">Uncharacterized protein</fullName>
    </submittedName>
</protein>
<dbReference type="VEuPathDB" id="FungiDB:UREG_05298"/>
<dbReference type="EMBL" id="CH476617">
    <property type="protein sequence ID" value="EEP80456.1"/>
    <property type="molecule type" value="Genomic_DNA"/>
</dbReference>
<name>C4JS59_UNCRE</name>
<proteinExistence type="predicted"/>
<evidence type="ECO:0000313" key="2">
    <source>
        <dbReference type="EMBL" id="EEP80456.1"/>
    </source>
</evidence>
<sequence>MTVRIRPCFLAIPAVGQAEEPVWDPSRTSPKRAPSPQSQRRGRLVEPMAVPRGSPLYHMVTESAAHILLIRMGEETYVKSGTPPPLFTLHSALCRWHPDLVEITLVPRAQKNPHGRQVVILPTQRIQRRRSLHTSTNVLGFTDSQ</sequence>
<evidence type="ECO:0000313" key="3">
    <source>
        <dbReference type="Proteomes" id="UP000002058"/>
    </source>
</evidence>
<dbReference type="GeneID" id="8442156"/>
<reference evidence="3" key="1">
    <citation type="journal article" date="2009" name="Genome Res.">
        <title>Comparative genomic analyses of the human fungal pathogens Coccidioides and their relatives.</title>
        <authorList>
            <person name="Sharpton T.J."/>
            <person name="Stajich J.E."/>
            <person name="Rounsley S.D."/>
            <person name="Gardner M.J."/>
            <person name="Wortman J.R."/>
            <person name="Jordar V.S."/>
            <person name="Maiti R."/>
            <person name="Kodira C.D."/>
            <person name="Neafsey D.E."/>
            <person name="Zeng Q."/>
            <person name="Hung C.-Y."/>
            <person name="McMahan C."/>
            <person name="Muszewska A."/>
            <person name="Grynberg M."/>
            <person name="Mandel M.A."/>
            <person name="Kellner E.M."/>
            <person name="Barker B.M."/>
            <person name="Galgiani J.N."/>
            <person name="Orbach M.J."/>
            <person name="Kirkland T.N."/>
            <person name="Cole G.T."/>
            <person name="Henn M.R."/>
            <person name="Birren B.W."/>
            <person name="Taylor J.W."/>
        </authorList>
    </citation>
    <scope>NUCLEOTIDE SEQUENCE [LARGE SCALE GENOMIC DNA]</scope>
    <source>
        <strain evidence="3">UAMH 1704</strain>
    </source>
</reference>
<organism evidence="2 3">
    <name type="scientific">Uncinocarpus reesii (strain UAMH 1704)</name>
    <dbReference type="NCBI Taxonomy" id="336963"/>
    <lineage>
        <taxon>Eukaryota</taxon>
        <taxon>Fungi</taxon>
        <taxon>Dikarya</taxon>
        <taxon>Ascomycota</taxon>
        <taxon>Pezizomycotina</taxon>
        <taxon>Eurotiomycetes</taxon>
        <taxon>Eurotiomycetidae</taxon>
        <taxon>Onygenales</taxon>
        <taxon>Onygenaceae</taxon>
        <taxon>Uncinocarpus</taxon>
    </lineage>
</organism>
<dbReference type="HOGENOM" id="CLU_1788265_0_0_1"/>
<dbReference type="KEGG" id="ure:UREG_05298"/>
<dbReference type="Proteomes" id="UP000002058">
    <property type="component" value="Unassembled WGS sequence"/>
</dbReference>
<keyword evidence="3" id="KW-1185">Reference proteome</keyword>
<feature type="region of interest" description="Disordered" evidence="1">
    <location>
        <begin position="21"/>
        <end position="47"/>
    </location>
</feature>
<accession>C4JS59</accession>